<gene>
    <name evidence="10" type="ORF">C7441_102201</name>
</gene>
<feature type="transmembrane region" description="Helical" evidence="7">
    <location>
        <begin position="105"/>
        <end position="122"/>
    </location>
</feature>
<protein>
    <submittedName>
        <fullName evidence="10">Competence protein ComEC</fullName>
    </submittedName>
</protein>
<dbReference type="Proteomes" id="UP000245396">
    <property type="component" value="Unassembled WGS sequence"/>
</dbReference>
<reference evidence="10 11" key="1">
    <citation type="submission" date="2018-05" db="EMBL/GenBank/DDBJ databases">
        <title>Genomic Encyclopedia of Type Strains, Phase IV (KMG-IV): sequencing the most valuable type-strain genomes for metagenomic binning, comparative biology and taxonomic classification.</title>
        <authorList>
            <person name="Goeker M."/>
        </authorList>
    </citation>
    <scope>NUCLEOTIDE SEQUENCE [LARGE SCALE GENOMIC DNA]</scope>
    <source>
        <strain evidence="10 11">DSM 6986</strain>
    </source>
</reference>
<accession>A0A316C7M6</accession>
<comment type="caution">
    <text evidence="10">The sequence shown here is derived from an EMBL/GenBank/DDBJ whole genome shotgun (WGS) entry which is preliminary data.</text>
</comment>
<dbReference type="PANTHER" id="PTHR30619">
    <property type="entry name" value="DNA INTERNALIZATION/COMPETENCE PROTEIN COMEC/REC2"/>
    <property type="match status" value="1"/>
</dbReference>
<keyword evidence="2" id="KW-1003">Cell membrane</keyword>
<dbReference type="STRING" id="1192868.GCA_000304395_03989"/>
<evidence type="ECO:0000256" key="5">
    <source>
        <dbReference type="ARBA" id="ARBA00023136"/>
    </source>
</evidence>
<organism evidence="10 11">
    <name type="scientific">Pseudaminobacter salicylatoxidans</name>
    <dbReference type="NCBI Taxonomy" id="93369"/>
    <lineage>
        <taxon>Bacteria</taxon>
        <taxon>Pseudomonadati</taxon>
        <taxon>Pseudomonadota</taxon>
        <taxon>Alphaproteobacteria</taxon>
        <taxon>Hyphomicrobiales</taxon>
        <taxon>Phyllobacteriaceae</taxon>
        <taxon>Pseudaminobacter</taxon>
    </lineage>
</organism>
<feature type="transmembrane region" description="Helical" evidence="7">
    <location>
        <begin position="542"/>
        <end position="561"/>
    </location>
</feature>
<evidence type="ECO:0000313" key="10">
    <source>
        <dbReference type="EMBL" id="PWJ85755.1"/>
    </source>
</evidence>
<dbReference type="AlphaFoldDB" id="A0A316C7M6"/>
<evidence type="ECO:0000256" key="6">
    <source>
        <dbReference type="SAM" id="MobiDB-lite"/>
    </source>
</evidence>
<evidence type="ECO:0000259" key="9">
    <source>
        <dbReference type="Pfam" id="PF13567"/>
    </source>
</evidence>
<evidence type="ECO:0000256" key="4">
    <source>
        <dbReference type="ARBA" id="ARBA00022989"/>
    </source>
</evidence>
<feature type="transmembrane region" description="Helical" evidence="7">
    <location>
        <begin position="508"/>
        <end position="530"/>
    </location>
</feature>
<proteinExistence type="predicted"/>
<keyword evidence="4 7" id="KW-1133">Transmembrane helix</keyword>
<dbReference type="Pfam" id="PF13567">
    <property type="entry name" value="DUF4131"/>
    <property type="match status" value="1"/>
</dbReference>
<comment type="subcellular location">
    <subcellularLocation>
        <location evidence="1">Cell membrane</location>
        <topology evidence="1">Multi-pass membrane protein</topology>
    </subcellularLocation>
</comment>
<name>A0A316C7M6_PSESE</name>
<feature type="compositionally biased region" description="Polar residues" evidence="6">
    <location>
        <begin position="795"/>
        <end position="816"/>
    </location>
</feature>
<evidence type="ECO:0000256" key="2">
    <source>
        <dbReference type="ARBA" id="ARBA00022475"/>
    </source>
</evidence>
<dbReference type="PANTHER" id="PTHR30619:SF1">
    <property type="entry name" value="RECOMBINATION PROTEIN 2"/>
    <property type="match status" value="1"/>
</dbReference>
<evidence type="ECO:0000259" key="8">
    <source>
        <dbReference type="Pfam" id="PF03772"/>
    </source>
</evidence>
<keyword evidence="5 7" id="KW-0472">Membrane</keyword>
<dbReference type="Pfam" id="PF03772">
    <property type="entry name" value="Competence"/>
    <property type="match status" value="1"/>
</dbReference>
<dbReference type="EMBL" id="QGGG01000002">
    <property type="protein sequence ID" value="PWJ85755.1"/>
    <property type="molecule type" value="Genomic_DNA"/>
</dbReference>
<dbReference type="NCBIfam" id="TIGR00360">
    <property type="entry name" value="ComEC_N-term"/>
    <property type="match status" value="1"/>
</dbReference>
<dbReference type="InterPro" id="IPR004477">
    <property type="entry name" value="ComEC_N"/>
</dbReference>
<keyword evidence="3 7" id="KW-0812">Transmembrane</keyword>
<dbReference type="InterPro" id="IPR025405">
    <property type="entry name" value="DUF4131"/>
</dbReference>
<feature type="domain" description="ComEC/Rec2-related protein" evidence="8">
    <location>
        <begin position="303"/>
        <end position="595"/>
    </location>
</feature>
<feature type="region of interest" description="Disordered" evidence="6">
    <location>
        <begin position="775"/>
        <end position="816"/>
    </location>
</feature>
<dbReference type="OrthoDB" id="9790149at2"/>
<evidence type="ECO:0000313" key="11">
    <source>
        <dbReference type="Proteomes" id="UP000245396"/>
    </source>
</evidence>
<feature type="transmembrane region" description="Helical" evidence="7">
    <location>
        <begin position="476"/>
        <end position="502"/>
    </location>
</feature>
<evidence type="ECO:0000256" key="1">
    <source>
        <dbReference type="ARBA" id="ARBA00004651"/>
    </source>
</evidence>
<evidence type="ECO:0000256" key="7">
    <source>
        <dbReference type="SAM" id="Phobius"/>
    </source>
</evidence>
<sequence>MTRDQASGEVSERELFAPEAALVPARPESLPVPDAIPRSPPSVFRPHIIAGVLLPKMARACRMFSRAVTAALALELDRGTPFLFVPVFLGLGAVLYYGFPYEPAFQPMIGGTLVIALLLRLVPARHQMTRLMATAVLVCLLGGLVAKVETWRAGTAMLGGEISTRLTGRVVEIDHMANGRVRLTIDVVATAKPKLRYAPERVRVSARKIPPALMVGSQIEGAVRLMPPSGPVRPESYDFSFRSYFDGIGASGFFLTGPTLSAGAEALSANTKFFNGVENLRNAIADRIRVHIGGPEGEIAAALVVGIRAGIPEDINEAMRRTGIYHIISISGLHMALVAGTVMSLLRVMLALFPGFASRHPVKKYAAGAALLAIAGYLFISGGEVAAQRSFLMLAIMLTALLFDRGALTTRNLAISALVIIVISPHEVVGPSFQMSFAATAALVAAYAMWSQRRHARKRAPPAGTRSLPLAILHKGLGAIGALLMTSLVAGLATTAFGAYHFQRVSPLSLIANLAVMPSVSLLVMPFGVLGSLAMPLGLDAPFFYVMGKGLTIMIAVSQWISERSPIDGIGLISLQSLILLTIALVVATMTTTWLRILAVPFALAGLITLTDVRTPDVLVSEDGRLVGVAIGGEELAVNRPRPNTFTIEDWKRALRTEKIVGPIDSMKAGNRTPSAGGFDCHDGLCIAEHGSGAIIVHAMNRNIARQACDYASLIVVDDATVKNVCAADPPLIVTKRELAKFGSAAIYLSPEGQKAEIRFALSEPYRPWHMQRQFSREARGKPPYKQKPSLAKKNVQTRYRTPRSQQATTKHMTGD</sequence>
<feature type="transmembrane region" description="Helical" evidence="7">
    <location>
        <begin position="362"/>
        <end position="380"/>
    </location>
</feature>
<dbReference type="GO" id="GO:0005886">
    <property type="term" value="C:plasma membrane"/>
    <property type="evidence" value="ECO:0007669"/>
    <property type="project" value="UniProtKB-SubCell"/>
</dbReference>
<feature type="transmembrane region" description="Helical" evidence="7">
    <location>
        <begin position="567"/>
        <end position="587"/>
    </location>
</feature>
<keyword evidence="11" id="KW-1185">Reference proteome</keyword>
<feature type="transmembrane region" description="Helical" evidence="7">
    <location>
        <begin position="324"/>
        <end position="350"/>
    </location>
</feature>
<feature type="domain" description="DUF4131" evidence="9">
    <location>
        <begin position="109"/>
        <end position="253"/>
    </location>
</feature>
<evidence type="ECO:0000256" key="3">
    <source>
        <dbReference type="ARBA" id="ARBA00022692"/>
    </source>
</evidence>
<feature type="transmembrane region" description="Helical" evidence="7">
    <location>
        <begin position="410"/>
        <end position="426"/>
    </location>
</feature>
<feature type="transmembrane region" description="Helical" evidence="7">
    <location>
        <begin position="82"/>
        <end position="99"/>
    </location>
</feature>
<dbReference type="InterPro" id="IPR052159">
    <property type="entry name" value="Competence_DNA_uptake"/>
</dbReference>